<feature type="region of interest" description="Disordered" evidence="6">
    <location>
        <begin position="488"/>
        <end position="519"/>
    </location>
</feature>
<evidence type="ECO:0000313" key="10">
    <source>
        <dbReference type="Proteomes" id="UP000014680"/>
    </source>
</evidence>
<organism evidence="9 10">
    <name type="scientific">Entamoeba invadens IP1</name>
    <dbReference type="NCBI Taxonomy" id="370355"/>
    <lineage>
        <taxon>Eukaryota</taxon>
        <taxon>Amoebozoa</taxon>
        <taxon>Evosea</taxon>
        <taxon>Archamoebae</taxon>
        <taxon>Mastigamoebida</taxon>
        <taxon>Entamoebidae</taxon>
        <taxon>Entamoeba</taxon>
    </lineage>
</organism>
<evidence type="ECO:0000256" key="2">
    <source>
        <dbReference type="ARBA" id="ARBA00022664"/>
    </source>
</evidence>
<keyword evidence="4" id="KW-0378">Hydrolase</keyword>
<dbReference type="SMART" id="SM01027">
    <property type="entry name" value="Beta-Casp"/>
    <property type="match status" value="1"/>
</dbReference>
<dbReference type="SUPFAM" id="SSF56281">
    <property type="entry name" value="Metallo-hydrolase/oxidoreductase"/>
    <property type="match status" value="1"/>
</dbReference>
<feature type="compositionally biased region" description="Basic and acidic residues" evidence="6">
    <location>
        <begin position="698"/>
        <end position="724"/>
    </location>
</feature>
<keyword evidence="10" id="KW-1185">Reference proteome</keyword>
<sequence length="788" mass="90461">MSKEIVMTGHEQSIEINGSVLEIKPLGAGREVGRSCFVLKYMGHNIMLDCGVHPAKKHGEDALPLFEYGDVDSIELLCVTHFHVDHCAALPYLVLERNYKGKILMTPPTKEIFGELFKEFHQMSSTIQPPKPVSPKEVLERIDTIKFHEMQEFNGMKIWCFNAGHILGAAMFCLEINGVKILYTGDFSGESDRHMHSAEVPPFEIDVMICESTYGIMDQEPRVDRENRFVKQIVEILKRGGKCLIPVFSLGRAQEFELILEEYWQSHKELWAYSIFFFSSIAKKCMTYFEKYTSFMNQELRKRKRQAFNFKFIRDGSSSVDDSTIDNHPCVVLASPGMLQDGFSRTLFERWCTDKNNGVIIPGYCVEGTLAKQIINDSSKPFTSTTGEVITPKCSVVEISFCAHSDHVHTTNFIGAVKPKHLVLIHGERKSMEQLYNSLKKTYPDLNIYMPEVSQAIQIPLQVKHEVQLLGEIAEKVIKMEEEKKQEELKAEETKQDENEPNKTETNEEKDEKKSTESTIVSKKMEVEPIINGVYLQNTKDVTTVIVQPKDIERFSTFHSNQITQNLYFPCLVPYNEALDALKGFYPELLYDETLKLANIKNVKIMLMDGELCITWDKDIITDLFVDHIVLLLIEMGISEKKEHIRKIPDIQAVSFEAVMNIVQNKFENVFLLKGKDEIKKIKDEIKHKNGQPVSNKEIPEQREEKVVEQKEKTEDAPKEEKIENQPVAEENDGFEDDTTQSYIVVKEKDSSLILKYPSCHVFGYDEDLLKRMKILAPRLKMLAQSTF</sequence>
<dbReference type="PANTHER" id="PTHR11203">
    <property type="entry name" value="CLEAVAGE AND POLYADENYLATION SPECIFICITY FACTOR FAMILY MEMBER"/>
    <property type="match status" value="1"/>
</dbReference>
<proteinExistence type="predicted"/>
<dbReference type="AlphaFoldDB" id="A0A0A1U7Y2"/>
<dbReference type="InterPro" id="IPR036866">
    <property type="entry name" value="RibonucZ/Hydroxyglut_hydro"/>
</dbReference>
<keyword evidence="3" id="KW-0540">Nuclease</keyword>
<feature type="compositionally biased region" description="Basic and acidic residues" evidence="6">
    <location>
        <begin position="488"/>
        <end position="516"/>
    </location>
</feature>
<dbReference type="Pfam" id="PF00753">
    <property type="entry name" value="Lactamase_B"/>
    <property type="match status" value="1"/>
</dbReference>
<dbReference type="Pfam" id="PF11718">
    <property type="entry name" value="CPSF73-100_C"/>
    <property type="match status" value="1"/>
</dbReference>
<reference evidence="9 10" key="1">
    <citation type="submission" date="2012-10" db="EMBL/GenBank/DDBJ databases">
        <authorList>
            <person name="Zafar N."/>
            <person name="Inman J."/>
            <person name="Hall N."/>
            <person name="Lorenzi H."/>
            <person name="Caler E."/>
        </authorList>
    </citation>
    <scope>NUCLEOTIDE SEQUENCE [LARGE SCALE GENOMIC DNA]</scope>
    <source>
        <strain evidence="9 10">IP1</strain>
    </source>
</reference>
<dbReference type="Pfam" id="PF07521">
    <property type="entry name" value="RMMBL"/>
    <property type="match status" value="1"/>
</dbReference>
<feature type="domain" description="Beta-Casp" evidence="8">
    <location>
        <begin position="253"/>
        <end position="374"/>
    </location>
</feature>
<dbReference type="Pfam" id="PF10996">
    <property type="entry name" value="Beta-Casp"/>
    <property type="match status" value="1"/>
</dbReference>
<dbReference type="Proteomes" id="UP000014680">
    <property type="component" value="Unassembled WGS sequence"/>
</dbReference>
<dbReference type="GO" id="GO:0004534">
    <property type="term" value="F:5'-3' RNA exonuclease activity"/>
    <property type="evidence" value="ECO:0007669"/>
    <property type="project" value="TreeGrafter"/>
</dbReference>
<evidence type="ECO:0000256" key="3">
    <source>
        <dbReference type="ARBA" id="ARBA00022722"/>
    </source>
</evidence>
<dbReference type="GO" id="GO:0004521">
    <property type="term" value="F:RNA endonuclease activity"/>
    <property type="evidence" value="ECO:0007669"/>
    <property type="project" value="TreeGrafter"/>
</dbReference>
<dbReference type="RefSeq" id="XP_004257810.1">
    <property type="nucleotide sequence ID" value="XM_004257762.1"/>
</dbReference>
<dbReference type="EMBL" id="KB206479">
    <property type="protein sequence ID" value="ELP91039.1"/>
    <property type="molecule type" value="Genomic_DNA"/>
</dbReference>
<evidence type="ECO:0000256" key="6">
    <source>
        <dbReference type="SAM" id="MobiDB-lite"/>
    </source>
</evidence>
<dbReference type="InterPro" id="IPR022712">
    <property type="entry name" value="Beta_Casp"/>
</dbReference>
<dbReference type="PANTHER" id="PTHR11203:SF11">
    <property type="entry name" value="CLEAVAGE AND POLYADENYLATION SPECIFICITY FACTOR SUBUNIT 3"/>
    <property type="match status" value="1"/>
</dbReference>
<dbReference type="GO" id="GO:0006398">
    <property type="term" value="P:mRNA 3'-end processing by stem-loop binding and cleavage"/>
    <property type="evidence" value="ECO:0007669"/>
    <property type="project" value="TreeGrafter"/>
</dbReference>
<evidence type="ECO:0000259" key="8">
    <source>
        <dbReference type="SMART" id="SM01027"/>
    </source>
</evidence>
<dbReference type="GO" id="GO:0003723">
    <property type="term" value="F:RNA binding"/>
    <property type="evidence" value="ECO:0007669"/>
    <property type="project" value="TreeGrafter"/>
</dbReference>
<protein>
    <submittedName>
        <fullName evidence="9">Cleavage and polyadenylation specificity factor subunit, putative</fullName>
    </submittedName>
</protein>
<dbReference type="GO" id="GO:0005847">
    <property type="term" value="C:mRNA cleavage and polyadenylation specificity factor complex"/>
    <property type="evidence" value="ECO:0007669"/>
    <property type="project" value="TreeGrafter"/>
</dbReference>
<accession>A0A0A1U7Y2</accession>
<dbReference type="VEuPathDB" id="AmoebaDB:EIN_267650"/>
<evidence type="ECO:0000256" key="1">
    <source>
        <dbReference type="ARBA" id="ARBA00004123"/>
    </source>
</evidence>
<keyword evidence="5" id="KW-0539">Nucleus</keyword>
<dbReference type="OrthoDB" id="10249535at2759"/>
<evidence type="ECO:0000313" key="9">
    <source>
        <dbReference type="EMBL" id="ELP91039.1"/>
    </source>
</evidence>
<evidence type="ECO:0000256" key="4">
    <source>
        <dbReference type="ARBA" id="ARBA00022801"/>
    </source>
</evidence>
<dbReference type="GeneID" id="14890000"/>
<gene>
    <name evidence="9" type="ORF">EIN_267650</name>
</gene>
<dbReference type="OMA" id="DNREVIC"/>
<dbReference type="InterPro" id="IPR001279">
    <property type="entry name" value="Metallo-B-lactamas"/>
</dbReference>
<dbReference type="KEGG" id="eiv:EIN_267650"/>
<comment type="subcellular location">
    <subcellularLocation>
        <location evidence="1">Nucleus</location>
    </subcellularLocation>
</comment>
<dbReference type="Gene3D" id="3.40.50.10890">
    <property type="match status" value="1"/>
</dbReference>
<dbReference type="InterPro" id="IPR021718">
    <property type="entry name" value="CPSF73-100_C"/>
</dbReference>
<dbReference type="InterPro" id="IPR050698">
    <property type="entry name" value="MBL"/>
</dbReference>
<dbReference type="Gene3D" id="3.60.15.10">
    <property type="entry name" value="Ribonuclease Z/Hydroxyacylglutathione hydrolase-like"/>
    <property type="match status" value="1"/>
</dbReference>
<feature type="region of interest" description="Disordered" evidence="6">
    <location>
        <begin position="686"/>
        <end position="725"/>
    </location>
</feature>
<dbReference type="InterPro" id="IPR011108">
    <property type="entry name" value="RMMBL"/>
</dbReference>
<keyword evidence="2" id="KW-0507">mRNA processing</keyword>
<evidence type="ECO:0000259" key="7">
    <source>
        <dbReference type="SMART" id="SM00849"/>
    </source>
</evidence>
<feature type="domain" description="Metallo-beta-lactamase" evidence="7">
    <location>
        <begin position="33"/>
        <end position="233"/>
    </location>
</feature>
<evidence type="ECO:0000256" key="5">
    <source>
        <dbReference type="ARBA" id="ARBA00023242"/>
    </source>
</evidence>
<name>A0A0A1U7Y2_ENTIV</name>
<dbReference type="SMART" id="SM00849">
    <property type="entry name" value="Lactamase_B"/>
    <property type="match status" value="1"/>
</dbReference>